<keyword evidence="2" id="KW-1185">Reference proteome</keyword>
<dbReference type="AlphaFoldDB" id="B2VI62"/>
<organism evidence="1 2">
    <name type="scientific">Erwinia tasmaniensis (strain DSM 17950 / CFBP 7177 / CIP 109463 / NCPPB 4357 / Et1/99)</name>
    <dbReference type="NCBI Taxonomy" id="465817"/>
    <lineage>
        <taxon>Bacteria</taxon>
        <taxon>Pseudomonadati</taxon>
        <taxon>Pseudomonadota</taxon>
        <taxon>Gammaproteobacteria</taxon>
        <taxon>Enterobacterales</taxon>
        <taxon>Erwiniaceae</taxon>
        <taxon>Erwinia</taxon>
    </lineage>
</organism>
<proteinExistence type="predicted"/>
<sequence>MMKITKQHSSTMICSLLITHVVPYGHKNVTFAPFFTVKCSDTPYSVREIEHYGPIRQHFVPLRHISPGMSVSEPREA</sequence>
<dbReference type="STRING" id="465817.ETA_02280"/>
<protein>
    <submittedName>
        <fullName evidence="1">Uncharacterized protein</fullName>
    </submittedName>
</protein>
<dbReference type="EMBL" id="CU468135">
    <property type="protein sequence ID" value="CAO95274.1"/>
    <property type="molecule type" value="Genomic_DNA"/>
</dbReference>
<dbReference type="KEGG" id="eta:ETA_02280"/>
<dbReference type="HOGENOM" id="CLU_2632630_0_0_6"/>
<name>B2VI62_ERWT9</name>
<dbReference type="Proteomes" id="UP000001726">
    <property type="component" value="Chromosome"/>
</dbReference>
<gene>
    <name evidence="1" type="ordered locus">ETA_02280</name>
</gene>
<reference evidence="1 2" key="1">
    <citation type="journal article" date="2008" name="Environ. Microbiol.">
        <title>The genome of Erwinia tasmaniensis strain Et1/99, a non-pathogenic bacterium in the genus Erwinia.</title>
        <authorList>
            <person name="Kube M."/>
            <person name="Migdoll A.M."/>
            <person name="Mueller I."/>
            <person name="Kuhl H."/>
            <person name="Beck A."/>
            <person name="Reinhardt R."/>
            <person name="Geider K."/>
        </authorList>
    </citation>
    <scope>NUCLEOTIDE SEQUENCE [LARGE SCALE GENOMIC DNA]</scope>
    <source>
        <strain evidence="2">DSM 17950 / CFBP 7177 / CIP 109463 / NCPPB 4357 / Et1/99</strain>
    </source>
</reference>
<evidence type="ECO:0000313" key="2">
    <source>
        <dbReference type="Proteomes" id="UP000001726"/>
    </source>
</evidence>
<accession>B2VI62</accession>
<evidence type="ECO:0000313" key="1">
    <source>
        <dbReference type="EMBL" id="CAO95274.1"/>
    </source>
</evidence>